<dbReference type="RefSeq" id="WP_143101316.1">
    <property type="nucleotide sequence ID" value="NZ_FOAP01000002.1"/>
</dbReference>
<gene>
    <name evidence="2" type="ORF">SAMN05444354_102194</name>
</gene>
<proteinExistence type="predicted"/>
<dbReference type="InterPro" id="IPR057574">
    <property type="entry name" value="nSTAND_NTPase5_dom"/>
</dbReference>
<accession>A0A1H7JIM0</accession>
<protein>
    <recommendedName>
        <fullName evidence="1">AAA+ ATPase domain-containing protein</fullName>
    </recommendedName>
</protein>
<dbReference type="Pfam" id="PF25199">
    <property type="entry name" value="nSTAND_NTPase5"/>
    <property type="match status" value="1"/>
</dbReference>
<evidence type="ECO:0000313" key="2">
    <source>
        <dbReference type="EMBL" id="SEK73285.1"/>
    </source>
</evidence>
<dbReference type="AlphaFoldDB" id="A0A1H7JIM0"/>
<dbReference type="EMBL" id="FOAP01000002">
    <property type="protein sequence ID" value="SEK73285.1"/>
    <property type="molecule type" value="Genomic_DNA"/>
</dbReference>
<dbReference type="OrthoDB" id="7051397at2"/>
<reference evidence="3" key="1">
    <citation type="submission" date="2016-10" db="EMBL/GenBank/DDBJ databases">
        <authorList>
            <person name="Varghese N."/>
            <person name="Submissions S."/>
        </authorList>
    </citation>
    <scope>NUCLEOTIDE SEQUENCE [LARGE SCALE GENOMIC DNA]</scope>
    <source>
        <strain evidence="3">DSM 17044</strain>
    </source>
</reference>
<dbReference type="SMART" id="SM00382">
    <property type="entry name" value="AAA"/>
    <property type="match status" value="1"/>
</dbReference>
<dbReference type="InterPro" id="IPR003593">
    <property type="entry name" value="AAA+_ATPase"/>
</dbReference>
<organism evidence="2 3">
    <name type="scientific">Stigmatella aurantiaca</name>
    <dbReference type="NCBI Taxonomy" id="41"/>
    <lineage>
        <taxon>Bacteria</taxon>
        <taxon>Pseudomonadati</taxon>
        <taxon>Myxococcota</taxon>
        <taxon>Myxococcia</taxon>
        <taxon>Myxococcales</taxon>
        <taxon>Cystobacterineae</taxon>
        <taxon>Archangiaceae</taxon>
        <taxon>Stigmatella</taxon>
    </lineage>
</organism>
<dbReference type="Gene3D" id="3.40.50.300">
    <property type="entry name" value="P-loop containing nucleotide triphosphate hydrolases"/>
    <property type="match status" value="1"/>
</dbReference>
<keyword evidence="3" id="KW-1185">Reference proteome</keyword>
<dbReference type="SUPFAM" id="SSF52540">
    <property type="entry name" value="P-loop containing nucleoside triphosphate hydrolases"/>
    <property type="match status" value="1"/>
</dbReference>
<evidence type="ECO:0000313" key="3">
    <source>
        <dbReference type="Proteomes" id="UP000182719"/>
    </source>
</evidence>
<dbReference type="Proteomes" id="UP000182719">
    <property type="component" value="Unassembled WGS sequence"/>
</dbReference>
<feature type="domain" description="AAA+ ATPase" evidence="1">
    <location>
        <begin position="358"/>
        <end position="479"/>
    </location>
</feature>
<sequence>MKENEQLLVNAFEQERPVVLFLGQSAWSSSEKKDSILAAVLDRLGRLDQIARGWPALIDSDTLAAENMHWLSERFNRNVQSEAMQDLLDLSWSAVFTTSIDPQLTRHLETRGRQPEVILSKGHFARVPRSRSRPPVHYLFGRSDEMTVDARVPRSRMELRQRAVHAADMVNRVAETTTPLGLLVLEGYVPGCDWLAIDDLLAPISMTGEIQILWFGLSSVPNSEFFNELLKKGVLHIDERRLVDVVAELNARKVLGLERIVSSEEPGTVSLANGDFIVISPSLRLRVEASAAVVDDTWTSFLPPIKESEQEAFQRFHGGLGSSRTLVEGIARGFAIRRDFESKLRERFEVALKKHGDSNRVIVLHGQSGTGKSVAIARLAYELRKEVKVPVLYSNGRIPQATDIDEFCIEAEQAKAAVTVILCDSNQAPNRYYDLANSLRSRGRRIVVIGTSYRFEISKDKLTSNPDIVEAQSEVSPQERSSLQSLVKNFGGSSLVQSSLATTKKTPTYLRCFIVFCRPVGHVLSLG</sequence>
<name>A0A1H7JIM0_STIAU</name>
<dbReference type="InterPro" id="IPR027417">
    <property type="entry name" value="P-loop_NTPase"/>
</dbReference>
<evidence type="ECO:0000259" key="1">
    <source>
        <dbReference type="SMART" id="SM00382"/>
    </source>
</evidence>